<proteinExistence type="predicted"/>
<sequence>MDKLIKELREAKKSKISSWIDSVSIRIEKMELFFKTASKVGLIKDGFYISGIPKGSEEYINDFYKLENELEYPKPQKIN</sequence>
<organism evidence="1 2">
    <name type="scientific">Tenacibaculum phage Gundel_1</name>
    <dbReference type="NCBI Taxonomy" id="2745672"/>
    <lineage>
        <taxon>Viruses</taxon>
        <taxon>Duplodnaviria</taxon>
        <taxon>Heunggongvirae</taxon>
        <taxon>Uroviricota</taxon>
        <taxon>Caudoviricetes</taxon>
        <taxon>Pachyviridae</taxon>
        <taxon>Gundelvirus</taxon>
        <taxon>Gundelvirus Gundel</taxon>
    </lineage>
</organism>
<protein>
    <submittedName>
        <fullName evidence="1">Uncharacterized protein</fullName>
    </submittedName>
</protein>
<accession>A0A8E4ZDW5</accession>
<keyword evidence="2" id="KW-1185">Reference proteome</keyword>
<dbReference type="Proteomes" id="UP000693868">
    <property type="component" value="Segment"/>
</dbReference>
<evidence type="ECO:0000313" key="1">
    <source>
        <dbReference type="EMBL" id="QQV91432.1"/>
    </source>
</evidence>
<reference evidence="1" key="1">
    <citation type="submission" date="2020-07" db="EMBL/GenBank/DDBJ databases">
        <title>Highly diverse flavobacterial phages as mortality factor during North Sea spring blooms.</title>
        <authorList>
            <person name="Bartlau N."/>
            <person name="Wichels A."/>
            <person name="Krohne G."/>
            <person name="Adriaenssens E.M."/>
            <person name="Heins A."/>
            <person name="Fuchs B.M."/>
            <person name="Amann R."/>
            <person name="Moraru C."/>
        </authorList>
    </citation>
    <scope>NUCLEOTIDE SEQUENCE</scope>
</reference>
<evidence type="ECO:0000313" key="2">
    <source>
        <dbReference type="Proteomes" id="UP000693868"/>
    </source>
</evidence>
<name>A0A8E4ZDW5_9CAUD</name>
<dbReference type="EMBL" id="MT732474">
    <property type="protein sequence ID" value="QQV91432.1"/>
    <property type="molecule type" value="Genomic_DNA"/>
</dbReference>
<gene>
    <name evidence="1" type="ORF">Gundel1_11</name>
</gene>